<protein>
    <recommendedName>
        <fullName evidence="3">Glycosyltransferase 2-like domain-containing protein</fullName>
    </recommendedName>
</protein>
<dbReference type="SUPFAM" id="SSF53448">
    <property type="entry name" value="Nucleotide-diphospho-sugar transferases"/>
    <property type="match status" value="1"/>
</dbReference>
<proteinExistence type="predicted"/>
<dbReference type="EMBL" id="CP012505">
    <property type="protein sequence ID" value="ALB01372.1"/>
    <property type="molecule type" value="Genomic_DNA"/>
</dbReference>
<accession>A0AAC8VDR1</accession>
<organism evidence="1 2">
    <name type="scientific">Francisella persica ATCC VR-331</name>
    <dbReference type="NCBI Taxonomy" id="1086726"/>
    <lineage>
        <taxon>Bacteria</taxon>
        <taxon>Pseudomonadati</taxon>
        <taxon>Pseudomonadota</taxon>
        <taxon>Gammaproteobacteria</taxon>
        <taxon>Thiotrichales</taxon>
        <taxon>Francisellaceae</taxon>
        <taxon>Francisella</taxon>
    </lineage>
</organism>
<sequence>MLKKKISIITIVCEDSLNIDKTLKSVFSQKLFHEIEYIVVDISMAKSALNILNNDIDKIDSLLLLENANKVDAIKKAIEIASGEWLNVHFSGDIFVGSNLVENILSNISSLQNISIISNLPFESNKEKISILGLEELQVQLTFFRKTIVERYGLNYLYSEQAIYDLIIKCYKENSNIFKIYNETIGDDLEKSTFRSEIERLHILLRSFGESFLCDSLRFGWIYQEGLKNQKAKIKVKSQLLELRKRELEEIRSTNVYKLGLFFERFFLKKKKKSIDFNEEINKCCNSRI</sequence>
<reference evidence="1 2" key="1">
    <citation type="journal article" date="2016" name="Int. J. Syst. Evol. Microbiol.">
        <title>Reclassification of Wolbachia persica as Francisella persica comb. nov. and emended description of the family Francisellaceae.</title>
        <authorList>
            <person name="Larson M.A."/>
            <person name="Nalbantoglu U."/>
            <person name="Sayood K."/>
            <person name="Zentz E.B."/>
            <person name="Cer R.Z."/>
            <person name="Iwen P.C."/>
            <person name="Francesconi S.C."/>
            <person name="Bishop-Lilly K.A."/>
            <person name="Mokashi V.P."/>
            <person name="Sjostedt A."/>
            <person name="Hinrichs S.H."/>
        </authorList>
    </citation>
    <scope>NUCLEOTIDE SEQUENCE [LARGE SCALE GENOMIC DNA]</scope>
    <source>
        <strain evidence="1 2">FSC845</strain>
    </source>
</reference>
<keyword evidence="2" id="KW-1185">Reference proteome</keyword>
<dbReference type="RefSeq" id="WP_064460787.1">
    <property type="nucleotide sequence ID" value="NZ_CP012505.1"/>
</dbReference>
<dbReference type="KEGG" id="fper:ACH24_00895"/>
<evidence type="ECO:0008006" key="3">
    <source>
        <dbReference type="Google" id="ProtNLM"/>
    </source>
</evidence>
<evidence type="ECO:0000313" key="1">
    <source>
        <dbReference type="EMBL" id="ALB01372.1"/>
    </source>
</evidence>
<dbReference type="Proteomes" id="UP000242800">
    <property type="component" value="Chromosome"/>
</dbReference>
<gene>
    <name evidence="1" type="ORF">ACH24_00895</name>
</gene>
<evidence type="ECO:0000313" key="2">
    <source>
        <dbReference type="Proteomes" id="UP000242800"/>
    </source>
</evidence>
<name>A0AAC8VDR1_9GAMM</name>
<dbReference type="Gene3D" id="3.90.550.10">
    <property type="entry name" value="Spore Coat Polysaccharide Biosynthesis Protein SpsA, Chain A"/>
    <property type="match status" value="1"/>
</dbReference>
<dbReference type="AlphaFoldDB" id="A0AAC8VDR1"/>
<dbReference type="InterPro" id="IPR029044">
    <property type="entry name" value="Nucleotide-diphossugar_trans"/>
</dbReference>